<reference evidence="1 2" key="1">
    <citation type="submission" date="2016-10" db="EMBL/GenBank/DDBJ databases">
        <title>Draft genome sequences of four alkaliphilic bacteria belonging to the Anaerobacillus genus.</title>
        <authorList>
            <person name="Bassil N.M."/>
            <person name="Lloyd J.R."/>
        </authorList>
    </citation>
    <scope>NUCLEOTIDE SEQUENCE [LARGE SCALE GENOMIC DNA]</scope>
    <source>
        <strain evidence="1 2">DSM 15340</strain>
    </source>
</reference>
<keyword evidence="2" id="KW-1185">Reference proteome</keyword>
<evidence type="ECO:0000313" key="1">
    <source>
        <dbReference type="EMBL" id="OIJ13356.1"/>
    </source>
</evidence>
<dbReference type="RefSeq" id="WP_071313012.1">
    <property type="nucleotide sequence ID" value="NZ_MLQQ01000017.1"/>
</dbReference>
<protein>
    <submittedName>
        <fullName evidence="1">Uncharacterized protein</fullName>
    </submittedName>
</protein>
<dbReference type="AlphaFoldDB" id="A0A1S2LLU6"/>
<accession>A0A1S2LLU6</accession>
<name>A0A1S2LLU6_9BACI</name>
<sequence>MNKRNVVEIVLHFDADKTVSYKTVLNEIKQCEELKKINANVNYLLTINELIELFDLSRAAFEQNIIENDKINTGVKHINVEGLNVSRTRIFIDAIDLIEYLIEHCNLTYWKKSEIKDNHFTLEALSKNDITREDVEYLAKSLFQGRLKSSKNIEGEYKRTRKMVRRLENIIDTVTFAFPGSQRQLRRFVLSPLEDDTQMEHYFKHYKSYENKIIRLKKD</sequence>
<dbReference type="EMBL" id="MLQQ01000017">
    <property type="protein sequence ID" value="OIJ13356.1"/>
    <property type="molecule type" value="Genomic_DNA"/>
</dbReference>
<comment type="caution">
    <text evidence="1">The sequence shown here is derived from an EMBL/GenBank/DDBJ whole genome shotgun (WGS) entry which is preliminary data.</text>
</comment>
<organism evidence="1 2">
    <name type="scientific">Anaerobacillus arseniciselenatis</name>
    <dbReference type="NCBI Taxonomy" id="85682"/>
    <lineage>
        <taxon>Bacteria</taxon>
        <taxon>Bacillati</taxon>
        <taxon>Bacillota</taxon>
        <taxon>Bacilli</taxon>
        <taxon>Bacillales</taxon>
        <taxon>Bacillaceae</taxon>
        <taxon>Anaerobacillus</taxon>
    </lineage>
</organism>
<evidence type="ECO:0000313" key="2">
    <source>
        <dbReference type="Proteomes" id="UP000180098"/>
    </source>
</evidence>
<gene>
    <name evidence="1" type="ORF">BKP35_08970</name>
</gene>
<dbReference type="Proteomes" id="UP000180098">
    <property type="component" value="Unassembled WGS sequence"/>
</dbReference>
<proteinExistence type="predicted"/>
<dbReference type="OrthoDB" id="2886179at2"/>